<evidence type="ECO:0000256" key="2">
    <source>
        <dbReference type="ARBA" id="ARBA00022729"/>
    </source>
</evidence>
<evidence type="ECO:0000256" key="6">
    <source>
        <dbReference type="ARBA" id="ARBA00023288"/>
    </source>
</evidence>
<evidence type="ECO:0000256" key="1">
    <source>
        <dbReference type="ARBA" id="ARBA00022618"/>
    </source>
</evidence>
<comment type="function">
    <text evidence="8">Part of the Tol-Pal system, which plays a role in outer membrane invagination during cell division and is important for maintaining outer membrane integrity.</text>
</comment>
<dbReference type="InterPro" id="IPR014169">
    <property type="entry name" value="Pal_lipo_C"/>
</dbReference>
<dbReference type="RefSeq" id="WP_085215662.1">
    <property type="nucleotide sequence ID" value="NZ_FXAM01000001.1"/>
</dbReference>
<dbReference type="PROSITE" id="PS51123">
    <property type="entry name" value="OMPA_2"/>
    <property type="match status" value="1"/>
</dbReference>
<proteinExistence type="inferred from homology"/>
<feature type="compositionally biased region" description="Gly residues" evidence="9">
    <location>
        <begin position="69"/>
        <end position="86"/>
    </location>
</feature>
<evidence type="ECO:0000259" key="11">
    <source>
        <dbReference type="PROSITE" id="PS51123"/>
    </source>
</evidence>
<evidence type="ECO:0000256" key="3">
    <source>
        <dbReference type="ARBA" id="ARBA00023136"/>
    </source>
</evidence>
<keyword evidence="13" id="KW-1185">Reference proteome</keyword>
<dbReference type="InterPro" id="IPR039001">
    <property type="entry name" value="Pal"/>
</dbReference>
<evidence type="ECO:0000256" key="4">
    <source>
        <dbReference type="ARBA" id="ARBA00023139"/>
    </source>
</evidence>
<name>A0A1Y6DAX9_9GAMM</name>
<evidence type="ECO:0000256" key="8">
    <source>
        <dbReference type="HAMAP-Rule" id="MF_02204"/>
    </source>
</evidence>
<dbReference type="STRING" id="1760988.SAMN02949497_4214"/>
<keyword evidence="1 8" id="KW-0132">Cell division</keyword>
<dbReference type="NCBIfam" id="TIGR02802">
    <property type="entry name" value="Pal_lipo"/>
    <property type="match status" value="1"/>
</dbReference>
<evidence type="ECO:0000256" key="10">
    <source>
        <dbReference type="SAM" id="SignalP"/>
    </source>
</evidence>
<evidence type="ECO:0000256" key="9">
    <source>
        <dbReference type="SAM" id="MobiDB-lite"/>
    </source>
</evidence>
<evidence type="ECO:0000256" key="7">
    <source>
        <dbReference type="ARBA" id="ARBA00023306"/>
    </source>
</evidence>
<dbReference type="InterPro" id="IPR006665">
    <property type="entry name" value="OmpA-like"/>
</dbReference>
<dbReference type="InterPro" id="IPR006664">
    <property type="entry name" value="OMP_bac"/>
</dbReference>
<dbReference type="EMBL" id="FXAM01000001">
    <property type="protein sequence ID" value="SMF96805.1"/>
    <property type="molecule type" value="Genomic_DNA"/>
</dbReference>
<dbReference type="Proteomes" id="UP000192923">
    <property type="component" value="Unassembled WGS sequence"/>
</dbReference>
<feature type="chain" id="PRO_5010987238" description="Peptidoglycan-associated lipoprotein" evidence="10">
    <location>
        <begin position="18"/>
        <end position="213"/>
    </location>
</feature>
<dbReference type="GO" id="GO:0009279">
    <property type="term" value="C:cell outer membrane"/>
    <property type="evidence" value="ECO:0007669"/>
    <property type="project" value="UniProtKB-SubCell"/>
</dbReference>
<evidence type="ECO:0000313" key="13">
    <source>
        <dbReference type="Proteomes" id="UP000192923"/>
    </source>
</evidence>
<dbReference type="AlphaFoldDB" id="A0A1Y6DAX9"/>
<keyword evidence="2 8" id="KW-0732">Signal</keyword>
<gene>
    <name evidence="8" type="primary">pal</name>
    <name evidence="12" type="ORF">SAMN02949497_4214</name>
</gene>
<evidence type="ECO:0000256" key="5">
    <source>
        <dbReference type="ARBA" id="ARBA00023237"/>
    </source>
</evidence>
<accession>A0A1Y6DAX9</accession>
<dbReference type="InterPro" id="IPR036737">
    <property type="entry name" value="OmpA-like_sf"/>
</dbReference>
<dbReference type="GO" id="GO:0051301">
    <property type="term" value="P:cell division"/>
    <property type="evidence" value="ECO:0007669"/>
    <property type="project" value="UniProtKB-UniRule"/>
</dbReference>
<comment type="similarity">
    <text evidence="8">Belongs to the Pal lipoprotein family.</text>
</comment>
<organism evidence="12 13">
    <name type="scientific">Methylomagnum ishizawai</name>
    <dbReference type="NCBI Taxonomy" id="1760988"/>
    <lineage>
        <taxon>Bacteria</taxon>
        <taxon>Pseudomonadati</taxon>
        <taxon>Pseudomonadota</taxon>
        <taxon>Gammaproteobacteria</taxon>
        <taxon>Methylococcales</taxon>
        <taxon>Methylococcaceae</taxon>
        <taxon>Methylomagnum</taxon>
    </lineage>
</organism>
<comment type="subcellular location">
    <subcellularLocation>
        <location evidence="8">Cell outer membrane</location>
        <topology evidence="8">Lipid-anchor</topology>
    </subcellularLocation>
</comment>
<dbReference type="Pfam" id="PF00691">
    <property type="entry name" value="OmpA"/>
    <property type="match status" value="1"/>
</dbReference>
<dbReference type="PRINTS" id="PR01021">
    <property type="entry name" value="OMPADOMAIN"/>
</dbReference>
<dbReference type="CDD" id="cd07185">
    <property type="entry name" value="OmpA_C-like"/>
    <property type="match status" value="1"/>
</dbReference>
<dbReference type="Gene3D" id="3.30.1330.60">
    <property type="entry name" value="OmpA-like domain"/>
    <property type="match status" value="1"/>
</dbReference>
<keyword evidence="3 8" id="KW-0472">Membrane</keyword>
<keyword evidence="6 8" id="KW-0449">Lipoprotein</keyword>
<dbReference type="PANTHER" id="PTHR30329">
    <property type="entry name" value="STATOR ELEMENT OF FLAGELLAR MOTOR COMPLEX"/>
    <property type="match status" value="1"/>
</dbReference>
<protein>
    <recommendedName>
        <fullName evidence="8">Peptidoglycan-associated lipoprotein</fullName>
        <shortName evidence="8">PAL</shortName>
    </recommendedName>
</protein>
<dbReference type="PANTHER" id="PTHR30329:SF21">
    <property type="entry name" value="LIPOPROTEIN YIAD-RELATED"/>
    <property type="match status" value="1"/>
</dbReference>
<keyword evidence="5 8" id="KW-0998">Cell outer membrane</keyword>
<evidence type="ECO:0000313" key="12">
    <source>
        <dbReference type="EMBL" id="SMF96805.1"/>
    </source>
</evidence>
<feature type="region of interest" description="Disordered" evidence="9">
    <location>
        <begin position="69"/>
        <end position="97"/>
    </location>
</feature>
<keyword evidence="7 8" id="KW-0131">Cell cycle</keyword>
<reference evidence="12 13" key="1">
    <citation type="submission" date="2016-12" db="EMBL/GenBank/DDBJ databases">
        <authorList>
            <person name="Song W.-J."/>
            <person name="Kurnit D.M."/>
        </authorList>
    </citation>
    <scope>NUCLEOTIDE SEQUENCE [LARGE SCALE GENOMIC DNA]</scope>
    <source>
        <strain evidence="12 13">175</strain>
    </source>
</reference>
<dbReference type="HAMAP" id="MF_02204">
    <property type="entry name" value="Pal"/>
    <property type="match status" value="1"/>
</dbReference>
<comment type="subunit">
    <text evidence="8">The Tol-Pal system is composed of five core proteins: the inner membrane proteins TolA, TolQ and TolR, the periplasmic protein TolB and the outer membrane protein Pal. They form a network linking the inner and outer membranes and the peptidoglycan layer.</text>
</comment>
<feature type="signal peptide" evidence="10">
    <location>
        <begin position="1"/>
        <end position="17"/>
    </location>
</feature>
<sequence>MQWKTIIVAAALGLALAGCSSKGGVQGGGEGADAAATEGAGGPKINRYGQGGYGDGGAGAGYGEGSGGYGEGEGSGRYSRVGGGSSGSALTGDPELDNASGPLAKRVVYFMYDSDEVQPEYRSVVSAHAAYLAAHPDRTVVLEGHADERGSPEYNVGLSERRAQAVARMMQLQGAANGQIQVVSYGEEKPADVGHDESSWQQNRRVEIAYPGR</sequence>
<dbReference type="InterPro" id="IPR050330">
    <property type="entry name" value="Bact_OuterMem_StrucFunc"/>
</dbReference>
<keyword evidence="4 8" id="KW-0564">Palmitate</keyword>
<dbReference type="OrthoDB" id="9809164at2"/>
<dbReference type="SUPFAM" id="SSF103088">
    <property type="entry name" value="OmpA-like"/>
    <property type="match status" value="1"/>
</dbReference>
<feature type="domain" description="OmpA-like" evidence="11">
    <location>
        <begin position="97"/>
        <end position="213"/>
    </location>
</feature>
<dbReference type="PROSITE" id="PS51257">
    <property type="entry name" value="PROKAR_LIPOPROTEIN"/>
    <property type="match status" value="1"/>
</dbReference>